<keyword evidence="4" id="KW-0325">Glycoprotein</keyword>
<comment type="subcellular location">
    <subcellularLocation>
        <location evidence="1">Endoplasmic reticulum</location>
    </subcellularLocation>
</comment>
<proteinExistence type="inferred from homology"/>
<dbReference type="Proteomes" id="UP001501083">
    <property type="component" value="Unassembled WGS sequence"/>
</dbReference>
<keyword evidence="7" id="KW-1185">Reference proteome</keyword>
<dbReference type="PANTHER" id="PTHR45679:SF6">
    <property type="entry name" value="ER DEGRADATION-ENHANCING ALPHA-MANNOSIDASE-LIKE PROTEIN 2"/>
    <property type="match status" value="1"/>
</dbReference>
<dbReference type="InterPro" id="IPR001382">
    <property type="entry name" value="Glyco_hydro_47"/>
</dbReference>
<evidence type="ECO:0000256" key="1">
    <source>
        <dbReference type="ARBA" id="ARBA00004240"/>
    </source>
</evidence>
<feature type="chain" id="PRO_5045393434" description="Glycoside hydrolase family 47 protein" evidence="5">
    <location>
        <begin position="20"/>
        <end position="462"/>
    </location>
</feature>
<dbReference type="InterPro" id="IPR012341">
    <property type="entry name" value="6hp_glycosidase-like_sf"/>
</dbReference>
<comment type="caution">
    <text evidence="6">The sequence shown here is derived from an EMBL/GenBank/DDBJ whole genome shotgun (WGS) entry which is preliminary data.</text>
</comment>
<dbReference type="InterPro" id="IPR036026">
    <property type="entry name" value="Seven-hairpin_glycosidases"/>
</dbReference>
<dbReference type="SUPFAM" id="SSF48225">
    <property type="entry name" value="Seven-hairpin glycosidases"/>
    <property type="match status" value="1"/>
</dbReference>
<evidence type="ECO:0008006" key="8">
    <source>
        <dbReference type="Google" id="ProtNLM"/>
    </source>
</evidence>
<evidence type="ECO:0000256" key="4">
    <source>
        <dbReference type="ARBA" id="ARBA00023180"/>
    </source>
</evidence>
<sequence>MRPTALLLSLLLVPTIGVAAEPPHLPDAAAPIVFSDAQAARSAERVKAEFLHAWRGYRIHAWGHDALKPLSNASHDWYGQSLLMTPVDALDTMILMGLDKEAADARELIATQLSFDRDVDVKHFEIVIRLLGGLLSGYQLTGDARLLALAEDLGTRMLPAFDSPTGLPYVYVNLRTGKAHGNDSNPAESGTLLLEYGTLSKLTGKPVFYEKAKRALVETYKRRSKIGLVGERFDVTTGEWTQTRSHVGARIDSYYEYLWKCWTLFGDEDCHAMWKESIAAANRYYPEEVDGALWVGHVDMHTGARVSSRYGALDAFWPGLLALSGDVAQARRLQDSSFAMWQQDGIEPEAYDYRKREVTSPGYPLRPEIVESAWYLHRLTGDARYRAMGETIFDDFVRYTRTDSGFATLKSVVTKEKADDMESFVLAETFKYFYLLFAPPQTLDPAKVVLTTEAHPLRRTWK</sequence>
<evidence type="ECO:0000313" key="6">
    <source>
        <dbReference type="EMBL" id="GAA5068646.1"/>
    </source>
</evidence>
<keyword evidence="5" id="KW-0732">Signal</keyword>
<dbReference type="PANTHER" id="PTHR45679">
    <property type="entry name" value="ER DEGRADATION-ENHANCING ALPHA-MANNOSIDASE-LIKE PROTEIN 2"/>
    <property type="match status" value="1"/>
</dbReference>
<evidence type="ECO:0000256" key="3">
    <source>
        <dbReference type="ARBA" id="ARBA00022824"/>
    </source>
</evidence>
<evidence type="ECO:0000256" key="2">
    <source>
        <dbReference type="ARBA" id="ARBA00007658"/>
    </source>
</evidence>
<comment type="similarity">
    <text evidence="2">Belongs to the glycosyl hydrolase 47 family.</text>
</comment>
<reference evidence="7" key="1">
    <citation type="journal article" date="2019" name="Int. J. Syst. Evol. Microbiol.">
        <title>The Global Catalogue of Microorganisms (GCM) 10K type strain sequencing project: providing services to taxonomists for standard genome sequencing and annotation.</title>
        <authorList>
            <consortium name="The Broad Institute Genomics Platform"/>
            <consortium name="The Broad Institute Genome Sequencing Center for Infectious Disease"/>
            <person name="Wu L."/>
            <person name="Ma J."/>
        </authorList>
    </citation>
    <scope>NUCLEOTIDE SEQUENCE [LARGE SCALE GENOMIC DNA]</scope>
    <source>
        <strain evidence="7">JCM 19212</strain>
    </source>
</reference>
<dbReference type="RefSeq" id="WP_158983001.1">
    <property type="nucleotide sequence ID" value="NZ_BAABKY010000001.1"/>
</dbReference>
<organism evidence="6 7">
    <name type="scientific">Lysobacter panacisoli</name>
    <dbReference type="NCBI Taxonomy" id="1255263"/>
    <lineage>
        <taxon>Bacteria</taxon>
        <taxon>Pseudomonadati</taxon>
        <taxon>Pseudomonadota</taxon>
        <taxon>Gammaproteobacteria</taxon>
        <taxon>Lysobacterales</taxon>
        <taxon>Lysobacteraceae</taxon>
        <taxon>Lysobacter</taxon>
    </lineage>
</organism>
<keyword evidence="3" id="KW-0256">Endoplasmic reticulum</keyword>
<name>A0ABP9L3H6_9GAMM</name>
<gene>
    <name evidence="6" type="ORF">GCM10025759_04600</name>
</gene>
<accession>A0ABP9L3H6</accession>
<dbReference type="Pfam" id="PF01532">
    <property type="entry name" value="Glyco_hydro_47"/>
    <property type="match status" value="1"/>
</dbReference>
<evidence type="ECO:0000313" key="7">
    <source>
        <dbReference type="Proteomes" id="UP001501083"/>
    </source>
</evidence>
<evidence type="ECO:0000256" key="5">
    <source>
        <dbReference type="SAM" id="SignalP"/>
    </source>
</evidence>
<dbReference type="PRINTS" id="PR00747">
    <property type="entry name" value="GLYHDRLASE47"/>
</dbReference>
<dbReference type="EMBL" id="BAABKY010000001">
    <property type="protein sequence ID" value="GAA5068646.1"/>
    <property type="molecule type" value="Genomic_DNA"/>
</dbReference>
<protein>
    <recommendedName>
        <fullName evidence="8">Glycoside hydrolase family 47 protein</fullName>
    </recommendedName>
</protein>
<dbReference type="Gene3D" id="1.50.10.10">
    <property type="match status" value="1"/>
</dbReference>
<dbReference type="InterPro" id="IPR044674">
    <property type="entry name" value="EDEM1/2/3"/>
</dbReference>
<feature type="signal peptide" evidence="5">
    <location>
        <begin position="1"/>
        <end position="19"/>
    </location>
</feature>